<sequence>MYCVDCGRCIKLRRLCHVIKCYSIINKQCNEARHLCFTTLNLNFI</sequence>
<dbReference type="AlphaFoldDB" id="A0A9P0KKH2"/>
<accession>A0A9P0KKH2</accession>
<keyword evidence="2" id="KW-1185">Reference proteome</keyword>
<evidence type="ECO:0000313" key="2">
    <source>
        <dbReference type="Proteomes" id="UP001152888"/>
    </source>
</evidence>
<organism evidence="1 2">
    <name type="scientific">Acanthoscelides obtectus</name>
    <name type="common">Bean weevil</name>
    <name type="synonym">Bruchus obtectus</name>
    <dbReference type="NCBI Taxonomy" id="200917"/>
    <lineage>
        <taxon>Eukaryota</taxon>
        <taxon>Metazoa</taxon>
        <taxon>Ecdysozoa</taxon>
        <taxon>Arthropoda</taxon>
        <taxon>Hexapoda</taxon>
        <taxon>Insecta</taxon>
        <taxon>Pterygota</taxon>
        <taxon>Neoptera</taxon>
        <taxon>Endopterygota</taxon>
        <taxon>Coleoptera</taxon>
        <taxon>Polyphaga</taxon>
        <taxon>Cucujiformia</taxon>
        <taxon>Chrysomeloidea</taxon>
        <taxon>Chrysomelidae</taxon>
        <taxon>Bruchinae</taxon>
        <taxon>Bruchini</taxon>
        <taxon>Acanthoscelides</taxon>
    </lineage>
</organism>
<dbReference type="EMBL" id="CAKOFQ010006845">
    <property type="protein sequence ID" value="CAH1976184.1"/>
    <property type="molecule type" value="Genomic_DNA"/>
</dbReference>
<comment type="caution">
    <text evidence="1">The sequence shown here is derived from an EMBL/GenBank/DDBJ whole genome shotgun (WGS) entry which is preliminary data.</text>
</comment>
<dbReference type="Proteomes" id="UP001152888">
    <property type="component" value="Unassembled WGS sequence"/>
</dbReference>
<proteinExistence type="predicted"/>
<name>A0A9P0KKH2_ACAOB</name>
<evidence type="ECO:0000313" key="1">
    <source>
        <dbReference type="EMBL" id="CAH1976184.1"/>
    </source>
</evidence>
<gene>
    <name evidence="1" type="ORF">ACAOBT_LOCUS12012</name>
</gene>
<reference evidence="1" key="1">
    <citation type="submission" date="2022-03" db="EMBL/GenBank/DDBJ databases">
        <authorList>
            <person name="Sayadi A."/>
        </authorList>
    </citation>
    <scope>NUCLEOTIDE SEQUENCE</scope>
</reference>
<protein>
    <submittedName>
        <fullName evidence="1">Uncharacterized protein</fullName>
    </submittedName>
</protein>